<accession>A0A846MEJ0</accession>
<evidence type="ECO:0000313" key="2">
    <source>
        <dbReference type="Proteomes" id="UP000532769"/>
    </source>
</evidence>
<sequence>MYRYPRPRPFSTPFSAQMPYHHVWHPYQPYSYAPPLPTHWPGAHQGHSAAASYPTPYPKPGPLLTAPAPGMQSLMAQFKNSDGTYDINKMMSTMGQMINTVNQVNGMLKGLISTFKK</sequence>
<dbReference type="EMBL" id="JAASRS010000001">
    <property type="protein sequence ID" value="NIK15062.1"/>
    <property type="molecule type" value="Genomic_DNA"/>
</dbReference>
<comment type="caution">
    <text evidence="1">The sequence shown here is derived from an EMBL/GenBank/DDBJ whole genome shotgun (WGS) entry which is preliminary data.</text>
</comment>
<name>A0A846MEJ0_9BACL</name>
<dbReference type="Pfam" id="PF14179">
    <property type="entry name" value="YppG"/>
    <property type="match status" value="1"/>
</dbReference>
<organism evidence="1 2">
    <name type="scientific">Saccharococcus thermophilus</name>
    <dbReference type="NCBI Taxonomy" id="29396"/>
    <lineage>
        <taxon>Bacteria</taxon>
        <taxon>Bacillati</taxon>
        <taxon>Bacillota</taxon>
        <taxon>Bacilli</taxon>
        <taxon>Bacillales</taxon>
        <taxon>Anoxybacillaceae</taxon>
        <taxon>Saccharococcus</taxon>
    </lineage>
</organism>
<dbReference type="AlphaFoldDB" id="A0A846MEJ0"/>
<dbReference type="InterPro" id="IPR025555">
    <property type="entry name" value="YppG"/>
</dbReference>
<protein>
    <recommendedName>
        <fullName evidence="3">Spore coat protein</fullName>
    </recommendedName>
</protein>
<reference evidence="1 2" key="1">
    <citation type="submission" date="2020-03" db="EMBL/GenBank/DDBJ databases">
        <title>Genomic Encyclopedia of Archaeal and Bacterial Type Strains, Phase II (KMG-II): from individual species to whole genera.</title>
        <authorList>
            <person name="Goeker M."/>
        </authorList>
    </citation>
    <scope>NUCLEOTIDE SEQUENCE [LARGE SCALE GENOMIC DNA]</scope>
    <source>
        <strain evidence="1 2">DSM 4749</strain>
    </source>
</reference>
<gene>
    <name evidence="1" type="ORF">BDD39_001572</name>
</gene>
<dbReference type="Proteomes" id="UP000532769">
    <property type="component" value="Unassembled WGS sequence"/>
</dbReference>
<evidence type="ECO:0000313" key="1">
    <source>
        <dbReference type="EMBL" id="NIK15062.1"/>
    </source>
</evidence>
<dbReference type="RefSeq" id="WP_166909673.1">
    <property type="nucleotide sequence ID" value="NZ_JAASRS010000001.1"/>
</dbReference>
<proteinExistence type="predicted"/>
<evidence type="ECO:0008006" key="3">
    <source>
        <dbReference type="Google" id="ProtNLM"/>
    </source>
</evidence>
<keyword evidence="2" id="KW-1185">Reference proteome</keyword>